<dbReference type="Proteomes" id="UP000831534">
    <property type="component" value="Chromosome"/>
</dbReference>
<keyword evidence="1" id="KW-1133">Transmembrane helix</keyword>
<evidence type="ECO:0000313" key="2">
    <source>
        <dbReference type="EMBL" id="UOP04773.1"/>
    </source>
</evidence>
<evidence type="ECO:0000313" key="3">
    <source>
        <dbReference type="Proteomes" id="UP000831534"/>
    </source>
</evidence>
<organism evidence="2 3">
    <name type="scientific">Conchiformibius kuhniae</name>
    <dbReference type="NCBI Taxonomy" id="211502"/>
    <lineage>
        <taxon>Bacteria</taxon>
        <taxon>Pseudomonadati</taxon>
        <taxon>Pseudomonadota</taxon>
        <taxon>Betaproteobacteria</taxon>
        <taxon>Neisseriales</taxon>
        <taxon>Neisseriaceae</taxon>
        <taxon>Conchiformibius</taxon>
    </lineage>
</organism>
<proteinExistence type="predicted"/>
<feature type="transmembrane region" description="Helical" evidence="1">
    <location>
        <begin position="52"/>
        <end position="75"/>
    </location>
</feature>
<dbReference type="AlphaFoldDB" id="A0A8T9MY35"/>
<keyword evidence="3" id="KW-1185">Reference proteome</keyword>
<evidence type="ECO:0000256" key="1">
    <source>
        <dbReference type="SAM" id="Phobius"/>
    </source>
</evidence>
<protein>
    <submittedName>
        <fullName evidence="2">Uncharacterized protein</fullName>
    </submittedName>
</protein>
<keyword evidence="1" id="KW-0472">Membrane</keyword>
<accession>A0A8T9MY35</accession>
<reference evidence="2" key="2">
    <citation type="journal article" date="2022" name="Res Sq">
        <title>Evolution of multicellular longitudinally dividing oral cavity symbionts (Neisseriaceae).</title>
        <authorList>
            <person name="Nyongesa S."/>
            <person name="Weber P."/>
            <person name="Bernet E."/>
            <person name="Pullido F."/>
            <person name="Nieckarz M."/>
            <person name="Delaby M."/>
            <person name="Nieves C."/>
            <person name="Viehboeck T."/>
            <person name="Krause N."/>
            <person name="Rivera-Millot A."/>
            <person name="Nakamura A."/>
            <person name="Vischer N."/>
            <person name="VanNieuwenhze M."/>
            <person name="Brun Y."/>
            <person name="Cava F."/>
            <person name="Bulgheresi S."/>
            <person name="Veyrier F."/>
        </authorList>
    </citation>
    <scope>NUCLEOTIDE SEQUENCE</scope>
    <source>
        <strain evidence="2">17694</strain>
    </source>
</reference>
<gene>
    <name evidence="2" type="ORF">LVJ77_11545</name>
</gene>
<reference evidence="2" key="1">
    <citation type="submission" date="2021-12" db="EMBL/GenBank/DDBJ databases">
        <authorList>
            <person name="Veyrier F.J."/>
        </authorList>
    </citation>
    <scope>NUCLEOTIDE SEQUENCE</scope>
    <source>
        <strain evidence="2">17694</strain>
    </source>
</reference>
<name>A0A8T9MY35_9NEIS</name>
<sequence length="112" mass="12542">MQLLTVGAHGFGADLIQISGFFVTAALGELGDAARFANQQLEVFKTVVHDRFHMGFLVLSNDILLFGIAASANLLPNMNNKICLRCLHRKMIIQKYKYRVKCRRLFARTATA</sequence>
<dbReference type="EMBL" id="CP091521">
    <property type="protein sequence ID" value="UOP04773.1"/>
    <property type="molecule type" value="Genomic_DNA"/>
</dbReference>
<keyword evidence="1" id="KW-0812">Transmembrane</keyword>